<accession>A0ABS6KJJ2</accession>
<gene>
    <name evidence="2" type="ORF">FR943_07950</name>
</gene>
<dbReference type="PANTHER" id="PTHR35525:SF3">
    <property type="entry name" value="BLL6575 PROTEIN"/>
    <property type="match status" value="1"/>
</dbReference>
<sequence length="186" mass="20852">MSQMLFTYDTELTLRAAMVLVNTDRVDGERLTGQPALNAYLDEFGWTGRRDRDDAEVAAVRALRGRLGGIWSVADDEEEAVRLVNALLSDTRAAPWLTRHPEMPDWHLHLASVDDPLAQRMGAEMAMALADLIRGGELRRLKTCAAPDCTAVLTDLSRNRSRIFCDTGNCGNRQHVAAYRKRRRAE</sequence>
<evidence type="ECO:0000313" key="2">
    <source>
        <dbReference type="EMBL" id="MBU9763772.1"/>
    </source>
</evidence>
<dbReference type="InterPro" id="IPR010852">
    <property type="entry name" value="ABATE"/>
</dbReference>
<proteinExistence type="predicted"/>
<dbReference type="SUPFAM" id="SSF160904">
    <property type="entry name" value="Jann2411-like"/>
    <property type="match status" value="1"/>
</dbReference>
<dbReference type="EMBL" id="VOMB01000010">
    <property type="protein sequence ID" value="MBU9763772.1"/>
    <property type="molecule type" value="Genomic_DNA"/>
</dbReference>
<dbReference type="Proteomes" id="UP000812982">
    <property type="component" value="Unassembled WGS sequence"/>
</dbReference>
<name>A0ABS6KJJ2_9MYCO</name>
<evidence type="ECO:0000259" key="1">
    <source>
        <dbReference type="Pfam" id="PF11706"/>
    </source>
</evidence>
<dbReference type="Pfam" id="PF11706">
    <property type="entry name" value="zf-CGNR"/>
    <property type="match status" value="1"/>
</dbReference>
<dbReference type="InterPro" id="IPR023286">
    <property type="entry name" value="ABATE_dom_sf"/>
</dbReference>
<reference evidence="2 3" key="1">
    <citation type="journal article" date="2021" name="Sci. Rep.">
        <title>Phenotypic and genomic hallmarks of a novel, potentially pathogenic rapidly growing Mycobacterium species related to the Mycobacterium fortuitum complex.</title>
        <authorList>
            <person name="Gharbi R."/>
            <person name="Khanna V."/>
            <person name="Frigui W."/>
            <person name="Mhenni B."/>
            <person name="Brosch R."/>
            <person name="Mardassi H."/>
        </authorList>
    </citation>
    <scope>NUCLEOTIDE SEQUENCE [LARGE SCALE GENOMIC DNA]</scope>
    <source>
        <strain evidence="2 3">TNTM28</strain>
    </source>
</reference>
<dbReference type="InterPro" id="IPR021005">
    <property type="entry name" value="Znf_CGNR"/>
</dbReference>
<feature type="domain" description="Zinc finger CGNR" evidence="1">
    <location>
        <begin position="140"/>
        <end position="183"/>
    </location>
</feature>
<comment type="caution">
    <text evidence="2">The sequence shown here is derived from an EMBL/GenBank/DDBJ whole genome shotgun (WGS) entry which is preliminary data.</text>
</comment>
<dbReference type="Pfam" id="PF07336">
    <property type="entry name" value="ABATE"/>
    <property type="match status" value="1"/>
</dbReference>
<dbReference type="PANTHER" id="PTHR35525">
    <property type="entry name" value="BLL6575 PROTEIN"/>
    <property type="match status" value="1"/>
</dbReference>
<dbReference type="Gene3D" id="1.10.3300.10">
    <property type="entry name" value="Jann2411-like domain"/>
    <property type="match status" value="1"/>
</dbReference>
<protein>
    <submittedName>
        <fullName evidence="2">CGNR zinc finger domain-containing protein</fullName>
    </submittedName>
</protein>
<evidence type="ECO:0000313" key="3">
    <source>
        <dbReference type="Proteomes" id="UP000812982"/>
    </source>
</evidence>
<organism evidence="2 3">
    <name type="scientific">[Mycobacterium] fortunisiensis</name>
    <dbReference type="NCBI Taxonomy" id="2600579"/>
    <lineage>
        <taxon>Bacteria</taxon>
        <taxon>Bacillati</taxon>
        <taxon>Actinomycetota</taxon>
        <taxon>Actinomycetes</taxon>
        <taxon>Mycobacteriales</taxon>
        <taxon>Mycobacteriaceae</taxon>
        <taxon>Mycolicibacterium</taxon>
    </lineage>
</organism>
<keyword evidence="3" id="KW-1185">Reference proteome</keyword>